<evidence type="ECO:0000313" key="3">
    <source>
        <dbReference type="Proteomes" id="UP000179588"/>
    </source>
</evidence>
<accession>A0A1S1HP35</accession>
<dbReference type="InterPro" id="IPR005165">
    <property type="entry name" value="Anthrax_toxin_edema_cen"/>
</dbReference>
<comment type="caution">
    <text evidence="2">The sequence shown here is derived from an EMBL/GenBank/DDBJ whole genome shotgun (WGS) entry which is preliminary data.</text>
</comment>
<evidence type="ECO:0000259" key="1">
    <source>
        <dbReference type="Pfam" id="PF03497"/>
    </source>
</evidence>
<dbReference type="InterPro" id="IPR037017">
    <property type="entry name" value="Anthrax_toxin_edema_cen_sf"/>
</dbReference>
<dbReference type="Proteomes" id="UP000179588">
    <property type="component" value="Unassembled WGS sequence"/>
</dbReference>
<dbReference type="EMBL" id="LVIE01000168">
    <property type="protein sequence ID" value="OHT23868.1"/>
    <property type="molecule type" value="Genomic_DNA"/>
</dbReference>
<reference evidence="2 3" key="1">
    <citation type="submission" date="2016-03" db="EMBL/GenBank/DDBJ databases">
        <title>Genome sequence of Providencia stuartii strain, isolated from the salivary glands of larval Lucilia sericata.</title>
        <authorList>
            <person name="Yuan Y."/>
            <person name="Zhang Y."/>
            <person name="Fu S."/>
            <person name="Crippen T.L."/>
            <person name="Visi D."/>
            <person name="Benbow M.E."/>
            <person name="Allen M."/>
            <person name="Tomberlin J.K."/>
            <person name="Sze S.-H."/>
            <person name="Tarone A.M."/>
        </authorList>
    </citation>
    <scope>NUCLEOTIDE SEQUENCE [LARGE SCALE GENOMIC DNA]</scope>
    <source>
        <strain evidence="2 3">Crippen</strain>
    </source>
</reference>
<name>A0A1S1HP35_PROST</name>
<dbReference type="GO" id="GO:0008294">
    <property type="term" value="F:calcium- and calmodulin-responsive adenylate cyclase activity"/>
    <property type="evidence" value="ECO:0007669"/>
    <property type="project" value="InterPro"/>
</dbReference>
<dbReference type="Gene3D" id="3.90.1760.10">
    <property type="entry name" value="Anthrax toxin, edema factor, central domain"/>
    <property type="match status" value="1"/>
</dbReference>
<feature type="domain" description="Anthrax toxin edema factor central" evidence="1">
    <location>
        <begin position="37"/>
        <end position="203"/>
    </location>
</feature>
<protein>
    <submittedName>
        <fullName evidence="2">Adenylate cyclase</fullName>
    </submittedName>
</protein>
<evidence type="ECO:0000313" key="2">
    <source>
        <dbReference type="EMBL" id="OHT23868.1"/>
    </source>
</evidence>
<keyword evidence="3" id="KW-1185">Reference proteome</keyword>
<dbReference type="SUPFAM" id="SSF81298">
    <property type="entry name" value="Adenylylcyclase toxin (the edema factor)"/>
    <property type="match status" value="1"/>
</dbReference>
<dbReference type="RefSeq" id="WP_070927980.1">
    <property type="nucleotide sequence ID" value="NZ_CANMXG010000004.1"/>
</dbReference>
<sequence length="390" mass="44068">MIKLNNKPILLLQPETSLNHQTVESTQGEYIDQLVKKVSETSGLVSTHLAPLQAVAQTQNCIIGIRPVDRLATDLIAAGYPTKSFHIKGKSASWGAQAGLICTDQRFSKLENKSTEQIKKYNRLIEQCIAEQHAESVPLAVTYDRLHTLCQLKAIDSLSLENEDGIIQFTATAPSLQTYQFEAKWDVGYQRYLVSYHGKQLQVLSPKQSTLPLTADYDLLLIGPCLEDFGVKDNLPIQDVAHEVFLRRFSQYRRTSTDSALFQYYKDPQNFYKNEDKEIGNASLRVREMIPLINQALVGDGEKVVHHSIDATNPVSELEANFPATFALPRKIGHFDPLCMINTKEELVELVKAAKAEGYHIKTNPLWEKELPQVRRPSFDQAQRKFSLNK</sequence>
<organism evidence="2 3">
    <name type="scientific">Providencia stuartii</name>
    <dbReference type="NCBI Taxonomy" id="588"/>
    <lineage>
        <taxon>Bacteria</taxon>
        <taxon>Pseudomonadati</taxon>
        <taxon>Pseudomonadota</taxon>
        <taxon>Gammaproteobacteria</taxon>
        <taxon>Enterobacterales</taxon>
        <taxon>Morganellaceae</taxon>
        <taxon>Providencia</taxon>
    </lineage>
</organism>
<dbReference type="Pfam" id="PF03497">
    <property type="entry name" value="Anthrax_toxA"/>
    <property type="match status" value="1"/>
</dbReference>
<dbReference type="InterPro" id="IPR035099">
    <property type="entry name" value="Anthrax_toxin_C-terminal"/>
</dbReference>
<dbReference type="OrthoDB" id="1550625at2"/>
<gene>
    <name evidence="2" type="ORF">A3Q29_04090</name>
</gene>
<proteinExistence type="predicted"/>
<dbReference type="GO" id="GO:0005576">
    <property type="term" value="C:extracellular region"/>
    <property type="evidence" value="ECO:0007669"/>
    <property type="project" value="InterPro"/>
</dbReference>
<dbReference type="AlphaFoldDB" id="A0A1S1HP35"/>